<keyword evidence="3" id="KW-1185">Reference proteome</keyword>
<keyword evidence="1" id="KW-0732">Signal</keyword>
<evidence type="ECO:0000313" key="2">
    <source>
        <dbReference type="EMBL" id="KAK3046728.1"/>
    </source>
</evidence>
<gene>
    <name evidence="2" type="ORF">LTR09_011811</name>
</gene>
<dbReference type="PANTHER" id="PTHR47064">
    <property type="entry name" value="PUTATIVE (AFU_ORTHOLOGUE AFUA_1G08990)-RELATED"/>
    <property type="match status" value="1"/>
</dbReference>
<comment type="caution">
    <text evidence="2">The sequence shown here is derived from an EMBL/GenBank/DDBJ whole genome shotgun (WGS) entry which is preliminary data.</text>
</comment>
<dbReference type="AlphaFoldDB" id="A0AAJ0DB97"/>
<evidence type="ECO:0000313" key="3">
    <source>
        <dbReference type="Proteomes" id="UP001271007"/>
    </source>
</evidence>
<proteinExistence type="predicted"/>
<dbReference type="PANTHER" id="PTHR47064:SF2">
    <property type="entry name" value="SMP-30_GLUCONOLACTONASE_LRE-LIKE REGION DOMAIN-CONTAINING PROTEIN-RELATED"/>
    <property type="match status" value="1"/>
</dbReference>
<dbReference type="EMBL" id="JAWDJX010000082">
    <property type="protein sequence ID" value="KAK3046728.1"/>
    <property type="molecule type" value="Genomic_DNA"/>
</dbReference>
<name>A0AAJ0DB97_9PEZI</name>
<organism evidence="2 3">
    <name type="scientific">Extremus antarcticus</name>
    <dbReference type="NCBI Taxonomy" id="702011"/>
    <lineage>
        <taxon>Eukaryota</taxon>
        <taxon>Fungi</taxon>
        <taxon>Dikarya</taxon>
        <taxon>Ascomycota</taxon>
        <taxon>Pezizomycotina</taxon>
        <taxon>Dothideomycetes</taxon>
        <taxon>Dothideomycetidae</taxon>
        <taxon>Mycosphaerellales</taxon>
        <taxon>Extremaceae</taxon>
        <taxon>Extremus</taxon>
    </lineage>
</organism>
<evidence type="ECO:0008006" key="4">
    <source>
        <dbReference type="Google" id="ProtNLM"/>
    </source>
</evidence>
<feature type="chain" id="PRO_5042478317" description="SMP-30/Gluconolactonase/LRE-like region domain-containing protein" evidence="1">
    <location>
        <begin position="17"/>
        <end position="414"/>
    </location>
</feature>
<evidence type="ECO:0000256" key="1">
    <source>
        <dbReference type="SAM" id="SignalP"/>
    </source>
</evidence>
<dbReference type="SUPFAM" id="SSF63829">
    <property type="entry name" value="Calcium-dependent phosphotriesterase"/>
    <property type="match status" value="1"/>
</dbReference>
<dbReference type="Gene3D" id="2.120.10.30">
    <property type="entry name" value="TolB, C-terminal domain"/>
    <property type="match status" value="1"/>
</dbReference>
<reference evidence="2" key="1">
    <citation type="submission" date="2023-04" db="EMBL/GenBank/DDBJ databases">
        <title>Black Yeasts Isolated from many extreme environments.</title>
        <authorList>
            <person name="Coleine C."/>
            <person name="Stajich J.E."/>
            <person name="Selbmann L."/>
        </authorList>
    </citation>
    <scope>NUCLEOTIDE SEQUENCE</scope>
    <source>
        <strain evidence="2">CCFEE 5312</strain>
    </source>
</reference>
<feature type="signal peptide" evidence="1">
    <location>
        <begin position="1"/>
        <end position="16"/>
    </location>
</feature>
<accession>A0AAJ0DB97</accession>
<protein>
    <recommendedName>
        <fullName evidence="4">SMP-30/Gluconolactonase/LRE-like region domain-containing protein</fullName>
    </recommendedName>
</protein>
<dbReference type="Proteomes" id="UP001271007">
    <property type="component" value="Unassembled WGS sequence"/>
</dbReference>
<sequence length="414" mass="45050">MSATLLLLSLGALGLALPQASSNASVVSVPQEHTYLLPDGFEGNSNYTFVNGTHTSSDTINNVLAAAKAAPAISYDQEFLDVVGTDPEIKLIEERPEGHDFAYEMGVWVPERNSVWFTTAVSGDRVPAVMYELDLGTNKISEVQTKGNLVNPNGGYYFEGKVYIATYPNNQTYSGGVVAVDVNTLEVEMITNSYFGLRYNGVDDIAWASRDDNSYMYYTDLNFAFLAYENLPPLQLPAAVYRWDPQQKVVLPIISRNEINPNGVRVSPDMKTLYVTDSDATFAAAGPNSPASGPSDTFWLGPYVWAYDLNEAMMPVNRRLFAQVRQGIADGMHVDDAGNVWTGEYEGAVVRNPAGKTIGVFNSQYFSADKDAGTAVGFANFALAGDTLVMLSATRLWTVKLAKTVVAKDSPIVN</sequence>
<dbReference type="InterPro" id="IPR052988">
    <property type="entry name" value="Oryzine_lactonohydrolase"/>
</dbReference>
<dbReference type="InterPro" id="IPR011042">
    <property type="entry name" value="6-blade_b-propeller_TolB-like"/>
</dbReference>